<gene>
    <name evidence="12" type="primary">IL17RA</name>
    <name evidence="12" type="ORF">A306_00004469</name>
</gene>
<evidence type="ECO:0000259" key="11">
    <source>
        <dbReference type="PROSITE" id="PS51534"/>
    </source>
</evidence>
<keyword evidence="5 10" id="KW-1133">Transmembrane helix</keyword>
<evidence type="ECO:0000313" key="12">
    <source>
        <dbReference type="EMBL" id="PKK30165.1"/>
    </source>
</evidence>
<evidence type="ECO:0000313" key="13">
    <source>
        <dbReference type="Proteomes" id="UP000053872"/>
    </source>
</evidence>
<dbReference type="Pfam" id="PF16556">
    <property type="entry name" value="IL17R_fnIII_D1"/>
    <property type="match status" value="1"/>
</dbReference>
<sequence length="969" mass="108561">MVCRGSPRVAVSARPQAGTGTGSRRDRGGGRPGSWGEGAYSLWRSWGAEGQRSPARPGKGLTGTVPLAGACDRPAPSRAAASTDGPGGQSRWPGRSRWRRAPVRSGVRTQRGLPGQAGGDCGRDPCPALSWQRVPSAWVAVAALLVTSSSRPRCLAQLRTGTCMEESWLRVPMWTPSAPSSLHVSSDVFHQMDGDLLPVIRVEWKVATDASIRYLRGAELAVMQVSSNQQICAQFDFQNNLTLQVRPDGGRWNFTFDRFEVEPGQTYQVTVYHLPKLGVPGDYNCKSTSLTMPDCKDSLMKRTIPCIKTGSLWEPKIQGKILDDTTLLVSFNPWMEPARYQIHVASFLNEKKCKMITRDFTEGGLQQQVNVTIKIEKNIRACCNYKIQIQPFFTNCGTDCLRHSTFIPCSPAPSTDPSGDMIIWLYWCITGICVLLVGSVIAGVICMTKKQAGHRRGKCSHNDLQTAPYTDLPLPPLKPRKVWVVYSADHLLYVDVVLKFAEFLMTVCGTAVALDLLEDQNISELGPLPWLTRQKKEMEDLSSKIIILCSRGTQAKWQAMLGSEPVCLKQDQQKPMGDLFTPALNLILPDFKKPACFGMYIVCYFEGISSEKDIPDVFNVTSRYQLMDKFEDIYFRIQELEKFEPGRIHRIQEITAENYIDTPSGRKLKEAVQKFKNWQMEHPDWFESETICVDNDEELQSLSKESQVDSLLSEPGGIVKHQLHLREPDPNCCCVINLHMHEGESRGCKLQPQLNPCGDPTSQTVILTMDEAPLVQVVEPVSSMEDGNILSHHVMSNEDCMVGVPLLETSFPMRNDIILHDESEVSAIDDESPANLSGELRHHLNGLMYSFYQQSVIPSEPSLCQEEADRQHQLVFDDQSKDQRQSVQSDQGYISRCSPLPPDDLVEEEEEEEEEEDQEGQAVFHELSPEVLNSLKSLQQQLFLQDIQRSSDWGYRVEVMDIGQPLEDC</sequence>
<accession>A0A2I0MKG3</accession>
<keyword evidence="7 12" id="KW-0675">Receptor</keyword>
<dbReference type="Pfam" id="PF16578">
    <property type="entry name" value="IL17R_fnIII_D2"/>
    <property type="match status" value="1"/>
</dbReference>
<comment type="caution">
    <text evidence="12">The sequence shown here is derived from an EMBL/GenBank/DDBJ whole genome shotgun (WGS) entry which is preliminary data.</text>
</comment>
<evidence type="ECO:0000256" key="1">
    <source>
        <dbReference type="ARBA" id="ARBA00004251"/>
    </source>
</evidence>
<dbReference type="InterPro" id="IPR038683">
    <property type="entry name" value="IL17RA/B_FnIII-like_1_sf"/>
</dbReference>
<comment type="subcellular location">
    <subcellularLocation>
        <location evidence="1">Cell membrane</location>
        <topology evidence="1">Single-pass type I membrane protein</topology>
    </subcellularLocation>
</comment>
<evidence type="ECO:0000256" key="2">
    <source>
        <dbReference type="ARBA" id="ARBA00022475"/>
    </source>
</evidence>
<dbReference type="Gene3D" id="3.40.50.11530">
    <property type="match status" value="1"/>
</dbReference>
<evidence type="ECO:0000256" key="3">
    <source>
        <dbReference type="ARBA" id="ARBA00022692"/>
    </source>
</evidence>
<feature type="compositionally biased region" description="Acidic residues" evidence="9">
    <location>
        <begin position="904"/>
        <end position="919"/>
    </location>
</feature>
<keyword evidence="8" id="KW-0325">Glycoprotein</keyword>
<evidence type="ECO:0000256" key="9">
    <source>
        <dbReference type="SAM" id="MobiDB-lite"/>
    </source>
</evidence>
<feature type="region of interest" description="Disordered" evidence="9">
    <location>
        <begin position="69"/>
        <end position="121"/>
    </location>
</feature>
<dbReference type="InterPro" id="IPR032356">
    <property type="entry name" value="IL17R_A/B_N"/>
</dbReference>
<dbReference type="Proteomes" id="UP000053872">
    <property type="component" value="Unassembled WGS sequence"/>
</dbReference>
<name>A0A2I0MKG3_COLLI</name>
<evidence type="ECO:0000256" key="7">
    <source>
        <dbReference type="ARBA" id="ARBA00023170"/>
    </source>
</evidence>
<dbReference type="PANTHER" id="PTHR15583:SF13">
    <property type="entry name" value="INTERLEUKIN-17 RECEPTOR A"/>
    <property type="match status" value="1"/>
</dbReference>
<feature type="domain" description="SEFIR" evidence="11">
    <location>
        <begin position="479"/>
        <end position="635"/>
    </location>
</feature>
<evidence type="ECO:0000256" key="6">
    <source>
        <dbReference type="ARBA" id="ARBA00023136"/>
    </source>
</evidence>
<keyword evidence="2" id="KW-1003">Cell membrane</keyword>
<feature type="region of interest" description="Disordered" evidence="9">
    <location>
        <begin position="878"/>
        <end position="921"/>
    </location>
</feature>
<dbReference type="InterPro" id="IPR013568">
    <property type="entry name" value="SEFIR_dom"/>
</dbReference>
<keyword evidence="6 10" id="KW-0472">Membrane</keyword>
<dbReference type="PANTHER" id="PTHR15583">
    <property type="entry name" value="INTERLEUKIN-17 RECEPTOR"/>
    <property type="match status" value="1"/>
</dbReference>
<dbReference type="InParanoid" id="A0A2I0MKG3"/>
<dbReference type="PROSITE" id="PS51534">
    <property type="entry name" value="SEFIR"/>
    <property type="match status" value="1"/>
</dbReference>
<evidence type="ECO:0000256" key="8">
    <source>
        <dbReference type="ARBA" id="ARBA00023180"/>
    </source>
</evidence>
<dbReference type="Pfam" id="PF08357">
    <property type="entry name" value="SEFIR"/>
    <property type="match status" value="1"/>
</dbReference>
<keyword evidence="13" id="KW-1185">Reference proteome</keyword>
<feature type="transmembrane region" description="Helical" evidence="10">
    <location>
        <begin position="424"/>
        <end position="448"/>
    </location>
</feature>
<keyword evidence="4" id="KW-0732">Signal</keyword>
<protein>
    <submittedName>
        <fullName evidence="12">Interleukin 17 receptor A</fullName>
    </submittedName>
</protein>
<evidence type="ECO:0000256" key="4">
    <source>
        <dbReference type="ARBA" id="ARBA00022729"/>
    </source>
</evidence>
<dbReference type="GO" id="GO:0005886">
    <property type="term" value="C:plasma membrane"/>
    <property type="evidence" value="ECO:0007669"/>
    <property type="project" value="UniProtKB-SubCell"/>
</dbReference>
<dbReference type="STRING" id="8932.A0A2I0MKG3"/>
<dbReference type="GO" id="GO:0030368">
    <property type="term" value="F:interleukin-17 receptor activity"/>
    <property type="evidence" value="ECO:0007669"/>
    <property type="project" value="InterPro"/>
</dbReference>
<dbReference type="Gene3D" id="2.60.40.2160">
    <property type="entry name" value="Interleukin-17 receptor A/B, fibronectin-III-like domain 1"/>
    <property type="match status" value="1"/>
</dbReference>
<dbReference type="EMBL" id="AKCR02000008">
    <property type="protein sequence ID" value="PKK30165.1"/>
    <property type="molecule type" value="Genomic_DNA"/>
</dbReference>
<dbReference type="InterPro" id="IPR039465">
    <property type="entry name" value="IL-17_rcpt-like"/>
</dbReference>
<evidence type="ECO:0000256" key="10">
    <source>
        <dbReference type="SAM" id="Phobius"/>
    </source>
</evidence>
<feature type="region of interest" description="Disordered" evidence="9">
    <location>
        <begin position="1"/>
        <end position="39"/>
    </location>
</feature>
<proteinExistence type="predicted"/>
<dbReference type="Gene3D" id="2.60.40.2150">
    <property type="entry name" value="Interleukin-17 receptor A/B, fibronectin-III-like domain 2"/>
    <property type="match status" value="1"/>
</dbReference>
<evidence type="ECO:0000256" key="5">
    <source>
        <dbReference type="ARBA" id="ARBA00022989"/>
    </source>
</evidence>
<dbReference type="FunFam" id="3.40.50.11530:FF:000002">
    <property type="entry name" value="Interleukin 17 receptor A"/>
    <property type="match status" value="1"/>
</dbReference>
<keyword evidence="3 10" id="KW-0812">Transmembrane</keyword>
<reference evidence="12 13" key="1">
    <citation type="journal article" date="2013" name="Science">
        <title>Genomic diversity and evolution of the head crest in the rock pigeon.</title>
        <authorList>
            <person name="Shapiro M.D."/>
            <person name="Kronenberg Z."/>
            <person name="Li C."/>
            <person name="Domyan E.T."/>
            <person name="Pan H."/>
            <person name="Campbell M."/>
            <person name="Tan H."/>
            <person name="Huff C.D."/>
            <person name="Hu H."/>
            <person name="Vickrey A.I."/>
            <person name="Nielsen S.C."/>
            <person name="Stringham S.A."/>
            <person name="Hu H."/>
            <person name="Willerslev E."/>
            <person name="Gilbert M.T."/>
            <person name="Yandell M."/>
            <person name="Zhang G."/>
            <person name="Wang J."/>
        </authorList>
    </citation>
    <scope>NUCLEOTIDE SEQUENCE [LARGE SCALE GENOMIC DNA]</scope>
    <source>
        <tissue evidence="12">Blood</tissue>
    </source>
</reference>
<dbReference type="InterPro" id="IPR043046">
    <property type="entry name" value="IL17RA/B_FnIII-like_2_sf"/>
</dbReference>
<organism evidence="12 13">
    <name type="scientific">Columba livia</name>
    <name type="common">Rock dove</name>
    <dbReference type="NCBI Taxonomy" id="8932"/>
    <lineage>
        <taxon>Eukaryota</taxon>
        <taxon>Metazoa</taxon>
        <taxon>Chordata</taxon>
        <taxon>Craniata</taxon>
        <taxon>Vertebrata</taxon>
        <taxon>Euteleostomi</taxon>
        <taxon>Archelosauria</taxon>
        <taxon>Archosauria</taxon>
        <taxon>Dinosauria</taxon>
        <taxon>Saurischia</taxon>
        <taxon>Theropoda</taxon>
        <taxon>Coelurosauria</taxon>
        <taxon>Aves</taxon>
        <taxon>Neognathae</taxon>
        <taxon>Neoaves</taxon>
        <taxon>Columbimorphae</taxon>
        <taxon>Columbiformes</taxon>
        <taxon>Columbidae</taxon>
        <taxon>Columba</taxon>
    </lineage>
</organism>
<dbReference type="AlphaFoldDB" id="A0A2I0MKG3"/>